<dbReference type="EMBL" id="JACTSG010000001">
    <property type="protein sequence ID" value="MBK2301346.1"/>
    <property type="molecule type" value="Genomic_DNA"/>
</dbReference>
<dbReference type="Proteomes" id="UP000760407">
    <property type="component" value="Unassembled WGS sequence"/>
</dbReference>
<dbReference type="Pfam" id="PF05315">
    <property type="entry name" value="ICEA"/>
    <property type="match status" value="1"/>
</dbReference>
<proteinExistence type="predicted"/>
<evidence type="ECO:0000313" key="1">
    <source>
        <dbReference type="EMBL" id="MBK2301346.1"/>
    </source>
</evidence>
<organism evidence="1 2">
    <name type="scientific">Francisella philomiragia</name>
    <dbReference type="NCBI Taxonomy" id="28110"/>
    <lineage>
        <taxon>Bacteria</taxon>
        <taxon>Pseudomonadati</taxon>
        <taxon>Pseudomonadota</taxon>
        <taxon>Gammaproteobacteria</taxon>
        <taxon>Thiotrichales</taxon>
        <taxon>Francisellaceae</taxon>
        <taxon>Francisella</taxon>
    </lineage>
</organism>
<dbReference type="InterPro" id="IPR007979">
    <property type="entry name" value="NlaIII/ICEA1"/>
</dbReference>
<gene>
    <name evidence="1" type="ORF">IBE52_00265</name>
</gene>
<protein>
    <submittedName>
        <fullName evidence="1">Restriction endonuclease</fullName>
    </submittedName>
</protein>
<comment type="caution">
    <text evidence="1">The sequence shown here is derived from an EMBL/GenBank/DDBJ whole genome shotgun (WGS) entry which is preliminary data.</text>
</comment>
<keyword evidence="1" id="KW-0540">Nuclease</keyword>
<keyword evidence="1" id="KW-0255">Endonuclease</keyword>
<keyword evidence="1" id="KW-0378">Hydrolase</keyword>
<sequence length="298" mass="35563">MKTKITRKEIRYHSKASEKYIDVEFNYDNLNFNISIPIEYRRTGTSIEDNEIDEYLDKIYKEISPENIKKWKIEQINFWNTKPKAKTTKAFFDILSKEVRWFCVSCELPENPNWARRIQDLKEFGYTISTRTNTNCQKCKKKTTQLCLIPIRKGGVTGYETWSPKLRDKIIKTLKVYDSYEAKTVKKEGLLPDHKFPEIRWDSITKRECLEKLTDKDIKRDFQLLSNQRNLQKREVCRNCFQTNIRGNIFGIKFFYKGDENWDPNIPKIGKEAENGCIGCPWYDIEEWRKSIETKLKS</sequence>
<dbReference type="GO" id="GO:0004519">
    <property type="term" value="F:endonuclease activity"/>
    <property type="evidence" value="ECO:0007669"/>
    <property type="project" value="UniProtKB-KW"/>
</dbReference>
<dbReference type="RefSeq" id="WP_192578331.1">
    <property type="nucleotide sequence ID" value="NZ_JACTSG010000001.1"/>
</dbReference>
<name>A0ABS1G954_9GAMM</name>
<keyword evidence="2" id="KW-1185">Reference proteome</keyword>
<accession>A0ABS1G954</accession>
<reference evidence="1 2" key="1">
    <citation type="submission" date="2020-08" db="EMBL/GenBank/DDBJ databases">
        <title>Comparative genomics of Francisella species.</title>
        <authorList>
            <person name="Sahl J."/>
            <person name="Sjodin A."/>
            <person name="Wagner D."/>
            <person name="Forsman M."/>
        </authorList>
    </citation>
    <scope>NUCLEOTIDE SEQUENCE [LARGE SCALE GENOMIC DNA]</scope>
    <source>
        <strain evidence="1 2">F1093</strain>
    </source>
</reference>
<evidence type="ECO:0000313" key="2">
    <source>
        <dbReference type="Proteomes" id="UP000760407"/>
    </source>
</evidence>